<comment type="caution">
    <text evidence="1">The sequence shown here is derived from an EMBL/GenBank/DDBJ whole genome shotgun (WGS) entry which is preliminary data.</text>
</comment>
<reference evidence="1 2" key="1">
    <citation type="submission" date="2019-07" db="EMBL/GenBank/DDBJ databases">
        <title>Lentzea xizangensis sp. nov., isolated from Qinghai-Tibetan Plateau Soils.</title>
        <authorList>
            <person name="Huang J."/>
        </authorList>
    </citation>
    <scope>NUCLEOTIDE SEQUENCE [LARGE SCALE GENOMIC DNA]</scope>
    <source>
        <strain evidence="1 2">FXJ1.1311</strain>
    </source>
</reference>
<dbReference type="EMBL" id="VOBR01000010">
    <property type="protein sequence ID" value="TWP51039.1"/>
    <property type="molecule type" value="Genomic_DNA"/>
</dbReference>
<evidence type="ECO:0000313" key="2">
    <source>
        <dbReference type="Proteomes" id="UP000316639"/>
    </source>
</evidence>
<evidence type="ECO:0000313" key="1">
    <source>
        <dbReference type="EMBL" id="TWP51039.1"/>
    </source>
</evidence>
<protein>
    <submittedName>
        <fullName evidence="1">Uncharacterized protein</fullName>
    </submittedName>
</protein>
<dbReference type="RefSeq" id="WP_146353288.1">
    <property type="nucleotide sequence ID" value="NZ_VOBR01000010.1"/>
</dbReference>
<proteinExistence type="predicted"/>
<keyword evidence="2" id="KW-1185">Reference proteome</keyword>
<accession>A0A563ETM1</accession>
<dbReference type="Proteomes" id="UP000316639">
    <property type="component" value="Unassembled WGS sequence"/>
</dbReference>
<organism evidence="1 2">
    <name type="scientific">Lentzea tibetensis</name>
    <dbReference type="NCBI Taxonomy" id="2591470"/>
    <lineage>
        <taxon>Bacteria</taxon>
        <taxon>Bacillati</taxon>
        <taxon>Actinomycetota</taxon>
        <taxon>Actinomycetes</taxon>
        <taxon>Pseudonocardiales</taxon>
        <taxon>Pseudonocardiaceae</taxon>
        <taxon>Lentzea</taxon>
    </lineage>
</organism>
<sequence>MCPTSDPARRGWAGSVRSTITAVVPPPATSLVPSALNDVFVTPSDRSVITDSSCGLAGSSSFSSRTVLLS</sequence>
<gene>
    <name evidence="1" type="ORF">FKR81_18400</name>
</gene>
<dbReference type="AlphaFoldDB" id="A0A563ETM1"/>
<name>A0A563ETM1_9PSEU</name>